<keyword evidence="1" id="KW-0175">Coiled coil</keyword>
<sequence>MKHFGWIILLWAGSVFGVDPTIQVKVNPQAIGTNEVAEVFVSVTGESLQHPPVLSAEPDGFDIAFTGSSSQTQISIINGRQQLKTLYSYIYQIVPKRSGILSIPSFIATTKKGKELYSPPSSIDVQNTGSINLRQNRFRTFDPFAPFADDPGQAFLQWRISKSRVVQNTGLIADLYLFTDNEHFLNNLSHLRLIERLRFDGGIVHEMQLPEEKNIINDQFGGDPFSGILLKRFILFPLEVGTLNVQSPILYNNNGPFSAQIYGNPIQIYSMPVTKKLSYIGNELEIQNELSVEDATVSEEITMTVIIEGDGNTDYFSNPYLDMKIDGLFISEPQSTVEAGIDEKTADIFMRKILKYTLIARKAGEFTIPSIELEYYDFNGNKHKTASEPLYFSAQPSQLTSTSKMQFPSLPTKDYKITYYPGWRFIIPSVLISIFWVLGGFLSYKRRQKLKIDPGFARLTQSKKRLNHTLKNATEALEKKQFKDATRLLKQALTTFCMDKFGLLQTASQKEILDTLTKRNLNPGAIKQFQKLISELEFCAFGAEPNDQQVQNYFSQTENLLVQIEKLKSK</sequence>
<feature type="coiled-coil region" evidence="1">
    <location>
        <begin position="456"/>
        <end position="483"/>
    </location>
</feature>
<keyword evidence="2" id="KW-1133">Transmembrane helix</keyword>
<feature type="transmembrane region" description="Helical" evidence="2">
    <location>
        <begin position="422"/>
        <end position="442"/>
    </location>
</feature>
<protein>
    <submittedName>
        <fullName evidence="3">Oxygen tolerance</fullName>
    </submittedName>
</protein>
<dbReference type="Pfam" id="PF13584">
    <property type="entry name" value="BatD"/>
    <property type="match status" value="2"/>
</dbReference>
<dbReference type="AlphaFoldDB" id="A0A1I1DG57"/>
<dbReference type="EMBL" id="FOKY01000001">
    <property type="protein sequence ID" value="SFB72038.1"/>
    <property type="molecule type" value="Genomic_DNA"/>
</dbReference>
<evidence type="ECO:0000313" key="4">
    <source>
        <dbReference type="Proteomes" id="UP000240042"/>
    </source>
</evidence>
<evidence type="ECO:0000313" key="3">
    <source>
        <dbReference type="EMBL" id="SFB72038.1"/>
    </source>
</evidence>
<keyword evidence="4" id="KW-1185">Reference proteome</keyword>
<evidence type="ECO:0000256" key="2">
    <source>
        <dbReference type="SAM" id="Phobius"/>
    </source>
</evidence>
<proteinExistence type="predicted"/>
<accession>A0A1I1DG57</accession>
<dbReference type="STRING" id="34097.SAMN02745150_00469"/>
<evidence type="ECO:0000256" key="1">
    <source>
        <dbReference type="SAM" id="Coils"/>
    </source>
</evidence>
<dbReference type="PANTHER" id="PTHR40940:SF2">
    <property type="entry name" value="BATD"/>
    <property type="match status" value="1"/>
</dbReference>
<reference evidence="4" key="1">
    <citation type="submission" date="2016-10" db="EMBL/GenBank/DDBJ databases">
        <authorList>
            <person name="Varghese N."/>
            <person name="Submissions S."/>
        </authorList>
    </citation>
    <scope>NUCLEOTIDE SEQUENCE [LARGE SCALE GENOMIC DNA]</scope>
    <source>
        <strain evidence="4">ATCC 43811</strain>
    </source>
</reference>
<dbReference type="Proteomes" id="UP000240042">
    <property type="component" value="Unassembled WGS sequence"/>
</dbReference>
<organism evidence="3 4">
    <name type="scientific">Brevinema andersonii</name>
    <dbReference type="NCBI Taxonomy" id="34097"/>
    <lineage>
        <taxon>Bacteria</taxon>
        <taxon>Pseudomonadati</taxon>
        <taxon>Spirochaetota</taxon>
        <taxon>Spirochaetia</taxon>
        <taxon>Brevinematales</taxon>
        <taxon>Brevinemataceae</taxon>
        <taxon>Brevinema</taxon>
    </lineage>
</organism>
<gene>
    <name evidence="3" type="ORF">SAMN02745150_00469</name>
</gene>
<keyword evidence="2" id="KW-0472">Membrane</keyword>
<keyword evidence="2" id="KW-0812">Transmembrane</keyword>
<dbReference type="InterPro" id="IPR025738">
    <property type="entry name" value="BatD"/>
</dbReference>
<dbReference type="PANTHER" id="PTHR40940">
    <property type="entry name" value="PROTEIN BATD-RELATED"/>
    <property type="match status" value="1"/>
</dbReference>
<name>A0A1I1DG57_BREAD</name>